<comment type="caution">
    <text evidence="6">The sequence shown here is derived from an EMBL/GenBank/DDBJ whole genome shotgun (WGS) entry which is preliminary data.</text>
</comment>
<dbReference type="GO" id="GO:0003677">
    <property type="term" value="F:DNA binding"/>
    <property type="evidence" value="ECO:0007669"/>
    <property type="project" value="UniProtKB-KW"/>
</dbReference>
<gene>
    <name evidence="6" type="ORF">FHR34_003237</name>
</gene>
<dbReference type="Gene3D" id="1.10.10.60">
    <property type="entry name" value="Homeodomain-like"/>
    <property type="match status" value="1"/>
</dbReference>
<evidence type="ECO:0000313" key="7">
    <source>
        <dbReference type="Proteomes" id="UP000540506"/>
    </source>
</evidence>
<dbReference type="InterPro" id="IPR025996">
    <property type="entry name" value="MT1864/Rv1816-like_C"/>
</dbReference>
<evidence type="ECO:0000256" key="2">
    <source>
        <dbReference type="ARBA" id="ARBA00023125"/>
    </source>
</evidence>
<dbReference type="Proteomes" id="UP000540506">
    <property type="component" value="Unassembled WGS sequence"/>
</dbReference>
<keyword evidence="1" id="KW-0805">Transcription regulation</keyword>
<organism evidence="6 7">
    <name type="scientific">Kitasatospora kifunensis</name>
    <name type="common">Streptomyces kifunensis</name>
    <dbReference type="NCBI Taxonomy" id="58351"/>
    <lineage>
        <taxon>Bacteria</taxon>
        <taxon>Bacillati</taxon>
        <taxon>Actinomycetota</taxon>
        <taxon>Actinomycetes</taxon>
        <taxon>Kitasatosporales</taxon>
        <taxon>Streptomycetaceae</taxon>
        <taxon>Kitasatospora</taxon>
    </lineage>
</organism>
<dbReference type="Pfam" id="PF13305">
    <property type="entry name" value="TetR_C_33"/>
    <property type="match status" value="1"/>
</dbReference>
<reference evidence="6 7" key="1">
    <citation type="submission" date="2020-08" db="EMBL/GenBank/DDBJ databases">
        <title>Sequencing the genomes of 1000 actinobacteria strains.</title>
        <authorList>
            <person name="Klenk H.-P."/>
        </authorList>
    </citation>
    <scope>NUCLEOTIDE SEQUENCE [LARGE SCALE GENOMIC DNA]</scope>
    <source>
        <strain evidence="6 7">DSM 41654</strain>
    </source>
</reference>
<dbReference type="InterPro" id="IPR009057">
    <property type="entry name" value="Homeodomain-like_sf"/>
</dbReference>
<feature type="domain" description="HTH tetR-type" evidence="4">
    <location>
        <begin position="12"/>
        <end position="46"/>
    </location>
</feature>
<keyword evidence="3" id="KW-0804">Transcription</keyword>
<dbReference type="InterPro" id="IPR036271">
    <property type="entry name" value="Tet_transcr_reg_TetR-rel_C_sf"/>
</dbReference>
<evidence type="ECO:0000256" key="3">
    <source>
        <dbReference type="ARBA" id="ARBA00023163"/>
    </source>
</evidence>
<sequence length="199" mass="20506">MPRAGLTPDLVVDHALGLIDDEGPDALTLAGVATRAKVAAPSLYKHVPGGLAGLRRLVAIRVTGDLAARLQQATEGLRGDAAVAALLRAYHGYAIEHPHRYAALPQSPSGADEPLIGAATALVGAIFRVLEDYGIADSEAVHAARTVRALSHGFASLTIGGAFQLREDLEVTQERLIALLTSGLRAWPTGGKAAGSEGG</sequence>
<dbReference type="SUPFAM" id="SSF48498">
    <property type="entry name" value="Tetracyclin repressor-like, C-terminal domain"/>
    <property type="match status" value="1"/>
</dbReference>
<keyword evidence="2" id="KW-0238">DNA-binding</keyword>
<dbReference type="AlphaFoldDB" id="A0A7W7R310"/>
<accession>A0A7W7R310</accession>
<evidence type="ECO:0000256" key="1">
    <source>
        <dbReference type="ARBA" id="ARBA00023015"/>
    </source>
</evidence>
<evidence type="ECO:0000259" key="5">
    <source>
        <dbReference type="Pfam" id="PF13305"/>
    </source>
</evidence>
<dbReference type="Gene3D" id="1.10.357.10">
    <property type="entry name" value="Tetracycline Repressor, domain 2"/>
    <property type="match status" value="1"/>
</dbReference>
<dbReference type="EMBL" id="JACHJV010000001">
    <property type="protein sequence ID" value="MBB4924244.1"/>
    <property type="molecule type" value="Genomic_DNA"/>
</dbReference>
<dbReference type="InterPro" id="IPR001647">
    <property type="entry name" value="HTH_TetR"/>
</dbReference>
<proteinExistence type="predicted"/>
<protein>
    <submittedName>
        <fullName evidence="6">AcrR family transcriptional regulator</fullName>
    </submittedName>
</protein>
<keyword evidence="7" id="KW-1185">Reference proteome</keyword>
<evidence type="ECO:0000313" key="6">
    <source>
        <dbReference type="EMBL" id="MBB4924244.1"/>
    </source>
</evidence>
<name>A0A7W7R310_KITKI</name>
<evidence type="ECO:0000259" key="4">
    <source>
        <dbReference type="Pfam" id="PF00440"/>
    </source>
</evidence>
<dbReference type="RefSeq" id="WP_184936222.1">
    <property type="nucleotide sequence ID" value="NZ_JACHJV010000001.1"/>
</dbReference>
<dbReference type="SUPFAM" id="SSF46689">
    <property type="entry name" value="Homeodomain-like"/>
    <property type="match status" value="1"/>
</dbReference>
<feature type="domain" description="HTH-type transcriptional regulator MT1864/Rv1816-like C-terminal" evidence="5">
    <location>
        <begin position="83"/>
        <end position="179"/>
    </location>
</feature>
<dbReference type="Pfam" id="PF00440">
    <property type="entry name" value="TetR_N"/>
    <property type="match status" value="1"/>
</dbReference>